<gene>
    <name evidence="1" type="ORF">CLUMA_CG004872</name>
</gene>
<dbReference type="EMBL" id="CVRI01000020">
    <property type="protein sequence ID" value="CRK91189.1"/>
    <property type="molecule type" value="Genomic_DNA"/>
</dbReference>
<dbReference type="Proteomes" id="UP000183832">
    <property type="component" value="Unassembled WGS sequence"/>
</dbReference>
<proteinExistence type="predicted"/>
<accession>A0A1J1HT60</accession>
<sequence>MTLLCLMKELFSDHCSDSKRSMQLFVLNNPHVSFFTLNCDRLDLRERNLTASRCSHLTKRSHMYSARHNADDSLIKTFKIPLTCLV</sequence>
<reference evidence="1 2" key="1">
    <citation type="submission" date="2015-04" db="EMBL/GenBank/DDBJ databases">
        <authorList>
            <person name="Syromyatnikov M.Y."/>
            <person name="Popov V.N."/>
        </authorList>
    </citation>
    <scope>NUCLEOTIDE SEQUENCE [LARGE SCALE GENOMIC DNA]</scope>
</reference>
<dbReference type="AlphaFoldDB" id="A0A1J1HT60"/>
<keyword evidence="2" id="KW-1185">Reference proteome</keyword>
<evidence type="ECO:0000313" key="2">
    <source>
        <dbReference type="Proteomes" id="UP000183832"/>
    </source>
</evidence>
<evidence type="ECO:0000313" key="1">
    <source>
        <dbReference type="EMBL" id="CRK91189.1"/>
    </source>
</evidence>
<protein>
    <submittedName>
        <fullName evidence="1">CLUMA_CG004872, isoform A</fullName>
    </submittedName>
</protein>
<name>A0A1J1HT60_9DIPT</name>
<organism evidence="1 2">
    <name type="scientific">Clunio marinus</name>
    <dbReference type="NCBI Taxonomy" id="568069"/>
    <lineage>
        <taxon>Eukaryota</taxon>
        <taxon>Metazoa</taxon>
        <taxon>Ecdysozoa</taxon>
        <taxon>Arthropoda</taxon>
        <taxon>Hexapoda</taxon>
        <taxon>Insecta</taxon>
        <taxon>Pterygota</taxon>
        <taxon>Neoptera</taxon>
        <taxon>Endopterygota</taxon>
        <taxon>Diptera</taxon>
        <taxon>Nematocera</taxon>
        <taxon>Chironomoidea</taxon>
        <taxon>Chironomidae</taxon>
        <taxon>Clunio</taxon>
    </lineage>
</organism>